<keyword evidence="3" id="KW-1185">Reference proteome</keyword>
<sequence>MELKKEIDQLKEVNGFLQHQISLNSGLEEQNVELKKELDNVRGENQILGLSLDGFVVRLERLLSDVDLNAKEQTLAFPDKVV</sequence>
<dbReference type="KEGG" id="qsa:O6P43_016481"/>
<dbReference type="AlphaFoldDB" id="A0AAD7PMX7"/>
<evidence type="ECO:0000313" key="2">
    <source>
        <dbReference type="EMBL" id="KAJ7961092.1"/>
    </source>
</evidence>
<evidence type="ECO:0000313" key="3">
    <source>
        <dbReference type="Proteomes" id="UP001163823"/>
    </source>
</evidence>
<keyword evidence="1" id="KW-0175">Coiled coil</keyword>
<organism evidence="2 3">
    <name type="scientific">Quillaja saponaria</name>
    <name type="common">Soap bark tree</name>
    <dbReference type="NCBI Taxonomy" id="32244"/>
    <lineage>
        <taxon>Eukaryota</taxon>
        <taxon>Viridiplantae</taxon>
        <taxon>Streptophyta</taxon>
        <taxon>Embryophyta</taxon>
        <taxon>Tracheophyta</taxon>
        <taxon>Spermatophyta</taxon>
        <taxon>Magnoliopsida</taxon>
        <taxon>eudicotyledons</taxon>
        <taxon>Gunneridae</taxon>
        <taxon>Pentapetalae</taxon>
        <taxon>rosids</taxon>
        <taxon>fabids</taxon>
        <taxon>Fabales</taxon>
        <taxon>Quillajaceae</taxon>
        <taxon>Quillaja</taxon>
    </lineage>
</organism>
<feature type="coiled-coil region" evidence="1">
    <location>
        <begin position="17"/>
        <end position="44"/>
    </location>
</feature>
<accession>A0AAD7PMX7</accession>
<name>A0AAD7PMX7_QUISA</name>
<dbReference type="EMBL" id="JARAOO010000007">
    <property type="protein sequence ID" value="KAJ7961092.1"/>
    <property type="molecule type" value="Genomic_DNA"/>
</dbReference>
<evidence type="ECO:0000256" key="1">
    <source>
        <dbReference type="SAM" id="Coils"/>
    </source>
</evidence>
<gene>
    <name evidence="2" type="ORF">O6P43_016481</name>
</gene>
<proteinExistence type="predicted"/>
<comment type="caution">
    <text evidence="2">The sequence shown here is derived from an EMBL/GenBank/DDBJ whole genome shotgun (WGS) entry which is preliminary data.</text>
</comment>
<protein>
    <submittedName>
        <fullName evidence="2">Serine/threonine-protein phosphatase 7 long form like</fullName>
    </submittedName>
</protein>
<dbReference type="Proteomes" id="UP001163823">
    <property type="component" value="Chromosome 7"/>
</dbReference>
<reference evidence="2" key="1">
    <citation type="journal article" date="2023" name="Science">
        <title>Elucidation of the pathway for biosynthesis of saponin adjuvants from the soapbark tree.</title>
        <authorList>
            <person name="Reed J."/>
            <person name="Orme A."/>
            <person name="El-Demerdash A."/>
            <person name="Owen C."/>
            <person name="Martin L.B.B."/>
            <person name="Misra R.C."/>
            <person name="Kikuchi S."/>
            <person name="Rejzek M."/>
            <person name="Martin A.C."/>
            <person name="Harkess A."/>
            <person name="Leebens-Mack J."/>
            <person name="Louveau T."/>
            <person name="Stephenson M.J."/>
            <person name="Osbourn A."/>
        </authorList>
    </citation>
    <scope>NUCLEOTIDE SEQUENCE</scope>
    <source>
        <strain evidence="2">S10</strain>
    </source>
</reference>